<feature type="region of interest" description="Disordered" evidence="1">
    <location>
        <begin position="184"/>
        <end position="218"/>
    </location>
</feature>
<dbReference type="InterPro" id="IPR052179">
    <property type="entry name" value="DD-CPase-like"/>
</dbReference>
<name>A0A542ZRY5_9ACTN</name>
<keyword evidence="4" id="KW-0378">Hydrolase</keyword>
<dbReference type="GO" id="GO:0008233">
    <property type="term" value="F:peptidase activity"/>
    <property type="evidence" value="ECO:0007669"/>
    <property type="project" value="InterPro"/>
</dbReference>
<feature type="domain" description="D-alanyl-D-alanine carboxypeptidase-like core" evidence="3">
    <location>
        <begin position="239"/>
        <end position="341"/>
    </location>
</feature>
<dbReference type="InterPro" id="IPR002477">
    <property type="entry name" value="Peptidoglycan-bd-like"/>
</dbReference>
<dbReference type="Pfam" id="PF01471">
    <property type="entry name" value="PG_binding_1"/>
    <property type="match status" value="2"/>
</dbReference>
<dbReference type="InterPro" id="IPR036366">
    <property type="entry name" value="PGBDSf"/>
</dbReference>
<dbReference type="Gene3D" id="3.30.1380.10">
    <property type="match status" value="1"/>
</dbReference>
<dbReference type="RefSeq" id="WP_142092820.1">
    <property type="nucleotide sequence ID" value="NZ_BAAAMD010000001.1"/>
</dbReference>
<sequence length="342" mass="35303">MSTMFTSRRTTISNPKPSHGFGLRLAAAAGAAALAVGGVVAGDLALSTAPTASAATAVAESLPKLRHGDSGKSISALQTILNAHGYSLSVDGKFGPDTLSAVKHLQGLKGLQEDGVVGPNTWGSLVGKVRPGDSDNDVKAVQMLVGAGVDGKYGSETRQKVEAFQSAEGLSVDGVVGPDTWAALVGGAPDNDGGDDGDDGDNGGSDVKPSPENGFSNGRLPDSVLCSLDFSPKDKVACYVEDELEAMNDAYAAKFGRNLQITNPGGGNAYRSYERQVEYYNNPNLRAAKPGYSNHGWGLAVDISGTGGYGGATYKWLNANAPSYGFDDGVSGEPWHWEWTGA</sequence>
<dbReference type="OrthoDB" id="9792074at2"/>
<comment type="caution">
    <text evidence="4">The sequence shown here is derived from an EMBL/GenBank/DDBJ whole genome shotgun (WGS) entry which is preliminary data.</text>
</comment>
<dbReference type="PANTHER" id="PTHR34385:SF1">
    <property type="entry name" value="PEPTIDOGLYCAN L-ALANYL-D-GLUTAMATE ENDOPEPTIDASE CWLK"/>
    <property type="match status" value="1"/>
</dbReference>
<protein>
    <submittedName>
        <fullName evidence="4">Peptidoglycan hydrolase-like protein with peptidoglycan-binding domain</fullName>
    </submittedName>
</protein>
<evidence type="ECO:0000259" key="3">
    <source>
        <dbReference type="Pfam" id="PF02557"/>
    </source>
</evidence>
<dbReference type="CDD" id="cd14814">
    <property type="entry name" value="Peptidase_M15"/>
    <property type="match status" value="1"/>
</dbReference>
<feature type="compositionally biased region" description="Acidic residues" evidence="1">
    <location>
        <begin position="192"/>
        <end position="201"/>
    </location>
</feature>
<dbReference type="AlphaFoldDB" id="A0A542ZRY5"/>
<dbReference type="Proteomes" id="UP000316196">
    <property type="component" value="Unassembled WGS sequence"/>
</dbReference>
<accession>A0A542ZRY5</accession>
<organism evidence="4 5">
    <name type="scientific">Propioniferax innocua</name>
    <dbReference type="NCBI Taxonomy" id="1753"/>
    <lineage>
        <taxon>Bacteria</taxon>
        <taxon>Bacillati</taxon>
        <taxon>Actinomycetota</taxon>
        <taxon>Actinomycetes</taxon>
        <taxon>Propionibacteriales</taxon>
        <taxon>Propionibacteriaceae</taxon>
        <taxon>Propioniferax</taxon>
    </lineage>
</organism>
<feature type="domain" description="Peptidoglycan binding-like" evidence="2">
    <location>
        <begin position="70"/>
        <end position="125"/>
    </location>
</feature>
<evidence type="ECO:0000259" key="2">
    <source>
        <dbReference type="Pfam" id="PF01471"/>
    </source>
</evidence>
<proteinExistence type="predicted"/>
<feature type="domain" description="Peptidoglycan binding-like" evidence="2">
    <location>
        <begin position="148"/>
        <end position="184"/>
    </location>
</feature>
<dbReference type="PANTHER" id="PTHR34385">
    <property type="entry name" value="D-ALANYL-D-ALANINE CARBOXYPEPTIDASE"/>
    <property type="match status" value="1"/>
</dbReference>
<dbReference type="SUPFAM" id="SSF47090">
    <property type="entry name" value="PGBD-like"/>
    <property type="match status" value="2"/>
</dbReference>
<dbReference type="Gene3D" id="1.10.101.10">
    <property type="entry name" value="PGBD-like superfamily/PGBD"/>
    <property type="match status" value="2"/>
</dbReference>
<evidence type="ECO:0000313" key="5">
    <source>
        <dbReference type="Proteomes" id="UP000316196"/>
    </source>
</evidence>
<evidence type="ECO:0000256" key="1">
    <source>
        <dbReference type="SAM" id="MobiDB-lite"/>
    </source>
</evidence>
<gene>
    <name evidence="4" type="ORF">FB460_0856</name>
</gene>
<dbReference type="SUPFAM" id="SSF55166">
    <property type="entry name" value="Hedgehog/DD-peptidase"/>
    <property type="match status" value="1"/>
</dbReference>
<dbReference type="InterPro" id="IPR009045">
    <property type="entry name" value="Zn_M74/Hedgehog-like"/>
</dbReference>
<evidence type="ECO:0000313" key="4">
    <source>
        <dbReference type="EMBL" id="TQL63056.1"/>
    </source>
</evidence>
<dbReference type="InterPro" id="IPR036365">
    <property type="entry name" value="PGBD-like_sf"/>
</dbReference>
<dbReference type="Pfam" id="PF02557">
    <property type="entry name" value="VanY"/>
    <property type="match status" value="1"/>
</dbReference>
<dbReference type="InterPro" id="IPR003709">
    <property type="entry name" value="VanY-like_core_dom"/>
</dbReference>
<dbReference type="EMBL" id="VFOR01000001">
    <property type="protein sequence ID" value="TQL63056.1"/>
    <property type="molecule type" value="Genomic_DNA"/>
</dbReference>
<reference evidence="4 5" key="1">
    <citation type="submission" date="2019-06" db="EMBL/GenBank/DDBJ databases">
        <title>Sequencing the genomes of 1000 actinobacteria strains.</title>
        <authorList>
            <person name="Klenk H.-P."/>
        </authorList>
    </citation>
    <scope>NUCLEOTIDE SEQUENCE [LARGE SCALE GENOMIC DNA]</scope>
    <source>
        <strain evidence="4 5">DSM 8251</strain>
    </source>
</reference>
<keyword evidence="5" id="KW-1185">Reference proteome</keyword>
<dbReference type="GO" id="GO:0006508">
    <property type="term" value="P:proteolysis"/>
    <property type="evidence" value="ECO:0007669"/>
    <property type="project" value="InterPro"/>
</dbReference>